<feature type="transmembrane region" description="Helical" evidence="1">
    <location>
        <begin position="154"/>
        <end position="174"/>
    </location>
</feature>
<evidence type="ECO:0000313" key="2">
    <source>
        <dbReference type="EMBL" id="KMP05571.1"/>
    </source>
</evidence>
<dbReference type="EMBL" id="DS028095">
    <property type="protein sequence ID" value="KMP05571.1"/>
    <property type="molecule type" value="Genomic_DNA"/>
</dbReference>
<name>A0A0J6YA80_COCIT</name>
<dbReference type="AlphaFoldDB" id="A0A0J6YA80"/>
<proteinExistence type="predicted"/>
<gene>
    <name evidence="2" type="ORF">CIRG_05252</name>
</gene>
<keyword evidence="1" id="KW-1133">Transmembrane helix</keyword>
<keyword evidence="1" id="KW-0812">Transmembrane</keyword>
<protein>
    <submittedName>
        <fullName evidence="2">Uncharacterized protein</fullName>
    </submittedName>
</protein>
<evidence type="ECO:0000313" key="3">
    <source>
        <dbReference type="Proteomes" id="UP000054565"/>
    </source>
</evidence>
<accession>A0A0J6YA80</accession>
<keyword evidence="1" id="KW-0472">Membrane</keyword>
<dbReference type="Proteomes" id="UP000054565">
    <property type="component" value="Unassembled WGS sequence"/>
</dbReference>
<reference evidence="3" key="1">
    <citation type="journal article" date="2010" name="Genome Res.">
        <title>Population genomic sequencing of Coccidioides fungi reveals recent hybridization and transposon control.</title>
        <authorList>
            <person name="Neafsey D.E."/>
            <person name="Barker B.M."/>
            <person name="Sharpton T.J."/>
            <person name="Stajich J.E."/>
            <person name="Park D.J."/>
            <person name="Whiston E."/>
            <person name="Hung C.-Y."/>
            <person name="McMahan C."/>
            <person name="White J."/>
            <person name="Sykes S."/>
            <person name="Heiman D."/>
            <person name="Young S."/>
            <person name="Zeng Q."/>
            <person name="Abouelleil A."/>
            <person name="Aftuck L."/>
            <person name="Bessette D."/>
            <person name="Brown A."/>
            <person name="FitzGerald M."/>
            <person name="Lui A."/>
            <person name="Macdonald J.P."/>
            <person name="Priest M."/>
            <person name="Orbach M.J."/>
            <person name="Galgiani J.N."/>
            <person name="Kirkland T.N."/>
            <person name="Cole G.T."/>
            <person name="Birren B.W."/>
            <person name="Henn M.R."/>
            <person name="Taylor J.W."/>
            <person name="Rounsley S.D."/>
        </authorList>
    </citation>
    <scope>NUCLEOTIDE SEQUENCE [LARGE SCALE GENOMIC DNA]</scope>
    <source>
        <strain evidence="3">RMSCC 2394</strain>
    </source>
</reference>
<sequence>MNGSLTSQLRPERATSYAHFTEYNTFRPLGCEKLMMQSEHMLRINIDDLASTKAPAMLVVQMGLECHRTCWNVHYARLSTHHTRFSAKIIRIQLIAVNGGGKNMVPKSVIVRPFPRPLRQRQRRVSNAKRTLEILEYFWHKEWRLGVRRSLRGFLFSWVPPFMGVVSAMFLPALQVKPEGYGRTSPLEHICKIKDLKTKEEGVIFVHELESSD</sequence>
<organism evidence="2 3">
    <name type="scientific">Coccidioides immitis RMSCC 2394</name>
    <dbReference type="NCBI Taxonomy" id="404692"/>
    <lineage>
        <taxon>Eukaryota</taxon>
        <taxon>Fungi</taxon>
        <taxon>Dikarya</taxon>
        <taxon>Ascomycota</taxon>
        <taxon>Pezizomycotina</taxon>
        <taxon>Eurotiomycetes</taxon>
        <taxon>Eurotiomycetidae</taxon>
        <taxon>Onygenales</taxon>
        <taxon>Onygenaceae</taxon>
        <taxon>Coccidioides</taxon>
    </lineage>
</organism>
<evidence type="ECO:0000256" key="1">
    <source>
        <dbReference type="SAM" id="Phobius"/>
    </source>
</evidence>